<protein>
    <submittedName>
        <fullName evidence="2">Uncharacterized protein</fullName>
    </submittedName>
</protein>
<evidence type="ECO:0000256" key="1">
    <source>
        <dbReference type="SAM" id="MobiDB-lite"/>
    </source>
</evidence>
<comment type="caution">
    <text evidence="2">The sequence shown here is derived from an EMBL/GenBank/DDBJ whole genome shotgun (WGS) entry which is preliminary data.</text>
</comment>
<accession>A0AAD8QK01</accession>
<evidence type="ECO:0000313" key="2">
    <source>
        <dbReference type="EMBL" id="KAK1602712.1"/>
    </source>
</evidence>
<sequence length="243" mass="27155">MKKFNFGELFKKGTTSTGRPSRAATQIRRSYNEDIIAPSFAPEEDNGAPNASSFPCYDFLRNAGILDDFFTLVNRAGLTTYVEDEREQYYMLTKIFVESFRFNNTQYELTVAFKIYGNPVTMELEDFCRALDIAPVGTASRIDDNPRDLLELYRGITDDDCRTIQRGKIRNIQLPAIKYFAYYIATSILGPIFSQNNVLEAKDKKVESRGPHTKAAASGLRASNGVAPSAGSPTPSFYLSPST</sequence>
<dbReference type="AlphaFoldDB" id="A0AAD8QK01"/>
<gene>
    <name evidence="2" type="ORF">QYE76_017514</name>
</gene>
<name>A0AAD8QK01_LOLMU</name>
<dbReference type="Proteomes" id="UP001231189">
    <property type="component" value="Unassembled WGS sequence"/>
</dbReference>
<feature type="region of interest" description="Disordered" evidence="1">
    <location>
        <begin position="204"/>
        <end position="243"/>
    </location>
</feature>
<feature type="compositionally biased region" description="Polar residues" evidence="1">
    <location>
        <begin position="231"/>
        <end position="243"/>
    </location>
</feature>
<proteinExistence type="predicted"/>
<organism evidence="2 3">
    <name type="scientific">Lolium multiflorum</name>
    <name type="common">Italian ryegrass</name>
    <name type="synonym">Lolium perenne subsp. multiflorum</name>
    <dbReference type="NCBI Taxonomy" id="4521"/>
    <lineage>
        <taxon>Eukaryota</taxon>
        <taxon>Viridiplantae</taxon>
        <taxon>Streptophyta</taxon>
        <taxon>Embryophyta</taxon>
        <taxon>Tracheophyta</taxon>
        <taxon>Spermatophyta</taxon>
        <taxon>Magnoliopsida</taxon>
        <taxon>Liliopsida</taxon>
        <taxon>Poales</taxon>
        <taxon>Poaceae</taxon>
        <taxon>BOP clade</taxon>
        <taxon>Pooideae</taxon>
        <taxon>Poodae</taxon>
        <taxon>Poeae</taxon>
        <taxon>Poeae Chloroplast Group 2 (Poeae type)</taxon>
        <taxon>Loliodinae</taxon>
        <taxon>Loliinae</taxon>
        <taxon>Lolium</taxon>
    </lineage>
</organism>
<evidence type="ECO:0000313" key="3">
    <source>
        <dbReference type="Proteomes" id="UP001231189"/>
    </source>
</evidence>
<reference evidence="2" key="1">
    <citation type="submission" date="2023-07" db="EMBL/GenBank/DDBJ databases">
        <title>A chromosome-level genome assembly of Lolium multiflorum.</title>
        <authorList>
            <person name="Chen Y."/>
            <person name="Copetti D."/>
            <person name="Kolliker R."/>
            <person name="Studer B."/>
        </authorList>
    </citation>
    <scope>NUCLEOTIDE SEQUENCE</scope>
    <source>
        <strain evidence="2">02402/16</strain>
        <tissue evidence="2">Leaf</tissue>
    </source>
</reference>
<keyword evidence="3" id="KW-1185">Reference proteome</keyword>
<dbReference type="EMBL" id="JAUUTY010000200">
    <property type="protein sequence ID" value="KAK1602712.1"/>
    <property type="molecule type" value="Genomic_DNA"/>
</dbReference>